<accession>A0A9W6NLF0</accession>
<feature type="transmembrane region" description="Helical" evidence="2">
    <location>
        <begin position="347"/>
        <end position="365"/>
    </location>
</feature>
<evidence type="ECO:0000256" key="2">
    <source>
        <dbReference type="SAM" id="Phobius"/>
    </source>
</evidence>
<dbReference type="PANTHER" id="PTHR36840:SF1">
    <property type="entry name" value="BLL5714 PROTEIN"/>
    <property type="match status" value="1"/>
</dbReference>
<evidence type="ECO:0000313" key="4">
    <source>
        <dbReference type="Proteomes" id="UP001143480"/>
    </source>
</evidence>
<dbReference type="AlphaFoldDB" id="A0A9W6NLF0"/>
<feature type="transmembrane region" description="Helical" evidence="2">
    <location>
        <begin position="65"/>
        <end position="88"/>
    </location>
</feature>
<name>A0A9W6NLF0_9ACTN</name>
<reference evidence="3" key="2">
    <citation type="submission" date="2023-01" db="EMBL/GenBank/DDBJ databases">
        <authorList>
            <person name="Sun Q."/>
            <person name="Evtushenko L."/>
        </authorList>
    </citation>
    <scope>NUCLEOTIDE SEQUENCE</scope>
    <source>
        <strain evidence="3">VKM Ac-1321</strain>
    </source>
</reference>
<feature type="transmembrane region" description="Helical" evidence="2">
    <location>
        <begin position="41"/>
        <end position="59"/>
    </location>
</feature>
<feature type="region of interest" description="Disordered" evidence="1">
    <location>
        <begin position="1"/>
        <end position="24"/>
    </location>
</feature>
<proteinExistence type="predicted"/>
<reference evidence="3" key="1">
    <citation type="journal article" date="2014" name="Int. J. Syst. Evol. Microbiol.">
        <title>Complete genome sequence of Corynebacterium casei LMG S-19264T (=DSM 44701T), isolated from a smear-ripened cheese.</title>
        <authorList>
            <consortium name="US DOE Joint Genome Institute (JGI-PGF)"/>
            <person name="Walter F."/>
            <person name="Albersmeier A."/>
            <person name="Kalinowski J."/>
            <person name="Ruckert C."/>
        </authorList>
    </citation>
    <scope>NUCLEOTIDE SEQUENCE</scope>
    <source>
        <strain evidence="3">VKM Ac-1321</strain>
    </source>
</reference>
<feature type="transmembrane region" description="Helical" evidence="2">
    <location>
        <begin position="100"/>
        <end position="120"/>
    </location>
</feature>
<organism evidence="3 4">
    <name type="scientific">Dactylosporangium matsuzakiense</name>
    <dbReference type="NCBI Taxonomy" id="53360"/>
    <lineage>
        <taxon>Bacteria</taxon>
        <taxon>Bacillati</taxon>
        <taxon>Actinomycetota</taxon>
        <taxon>Actinomycetes</taxon>
        <taxon>Micromonosporales</taxon>
        <taxon>Micromonosporaceae</taxon>
        <taxon>Dactylosporangium</taxon>
    </lineage>
</organism>
<feature type="transmembrane region" description="Helical" evidence="2">
    <location>
        <begin position="182"/>
        <end position="204"/>
    </location>
</feature>
<comment type="caution">
    <text evidence="3">The sequence shown here is derived from an EMBL/GenBank/DDBJ whole genome shotgun (WGS) entry which is preliminary data.</text>
</comment>
<keyword evidence="2" id="KW-0812">Transmembrane</keyword>
<dbReference type="PANTHER" id="PTHR36840">
    <property type="entry name" value="BLL5714 PROTEIN"/>
    <property type="match status" value="1"/>
</dbReference>
<gene>
    <name evidence="3" type="ORF">GCM10017581_028320</name>
</gene>
<evidence type="ECO:0008006" key="5">
    <source>
        <dbReference type="Google" id="ProtNLM"/>
    </source>
</evidence>
<feature type="transmembrane region" description="Helical" evidence="2">
    <location>
        <begin position="126"/>
        <end position="146"/>
    </location>
</feature>
<evidence type="ECO:0000313" key="3">
    <source>
        <dbReference type="EMBL" id="GLL01091.1"/>
    </source>
</evidence>
<dbReference type="Pfam" id="PF06772">
    <property type="entry name" value="LtrA"/>
    <property type="match status" value="1"/>
</dbReference>
<keyword evidence="2" id="KW-1133">Transmembrane helix</keyword>
<protein>
    <recommendedName>
        <fullName evidence="5">Low temperature requirement protein LtrA</fullName>
    </recommendedName>
</protein>
<keyword evidence="2" id="KW-0472">Membrane</keyword>
<keyword evidence="4" id="KW-1185">Reference proteome</keyword>
<sequence>MERRAAGHPLGMADERERPAPLVRPPELRVEGERSASRLELFFDLAYLLVVAELATALAEDLTWPGAAAFAGLFTVTWWSWVTTTLYANRFDTNDVVYRLAKLGTAAAVVGMAASARDAVGGKAVTFALCYLGTRVLLLALYARAYRHVRDARATIRIYLAGVAAGAVLWAASVAVDGPARYALWAAGILAEAAAPLVATRFGGGVPLHVEHLPERFGLFVMLVLGESIMSIASGVHETDWRADAVAPAAIAFLAVAAAWWNYFDLGGAAGKRRLETDGDDQESWVPDAYIYGHLPLTLGLAVFAVGVEEYIVHPGDGAPWALHGGVGLFLAGTAAVVAGTAGTLRAAWPWPAAALPVVAAIGIIDGTTDALPAPAAIGLTGAVVVATVLAGIHRQRRGRLRTAET</sequence>
<feature type="transmembrane region" description="Helical" evidence="2">
    <location>
        <begin position="245"/>
        <end position="264"/>
    </location>
</feature>
<feature type="transmembrane region" description="Helical" evidence="2">
    <location>
        <begin position="158"/>
        <end position="176"/>
    </location>
</feature>
<dbReference type="EMBL" id="BSFP01000013">
    <property type="protein sequence ID" value="GLL01091.1"/>
    <property type="molecule type" value="Genomic_DNA"/>
</dbReference>
<evidence type="ECO:0000256" key="1">
    <source>
        <dbReference type="SAM" id="MobiDB-lite"/>
    </source>
</evidence>
<feature type="transmembrane region" description="Helical" evidence="2">
    <location>
        <begin position="371"/>
        <end position="393"/>
    </location>
</feature>
<feature type="transmembrane region" description="Helical" evidence="2">
    <location>
        <begin position="216"/>
        <end position="233"/>
    </location>
</feature>
<feature type="transmembrane region" description="Helical" evidence="2">
    <location>
        <begin position="289"/>
        <end position="308"/>
    </location>
</feature>
<feature type="transmembrane region" description="Helical" evidence="2">
    <location>
        <begin position="320"/>
        <end position="340"/>
    </location>
</feature>
<dbReference type="InterPro" id="IPR010640">
    <property type="entry name" value="Low_temperature_requirement_A"/>
</dbReference>
<dbReference type="Proteomes" id="UP001143480">
    <property type="component" value="Unassembled WGS sequence"/>
</dbReference>